<gene>
    <name evidence="3" type="ORF">F9L07_19825</name>
</gene>
<reference evidence="3 4" key="1">
    <citation type="submission" date="2019-09" db="EMBL/GenBank/DDBJ databases">
        <title>Pimelobacter sp. isolated from Paulinella.</title>
        <authorList>
            <person name="Jeong S.E."/>
        </authorList>
    </citation>
    <scope>NUCLEOTIDE SEQUENCE [LARGE SCALE GENOMIC DNA]</scope>
    <source>
        <strain evidence="3 4">Pch-N</strain>
    </source>
</reference>
<dbReference type="PANTHER" id="PTHR11022">
    <property type="entry name" value="PEPTIDOGLYCAN RECOGNITION PROTEIN"/>
    <property type="match status" value="1"/>
</dbReference>
<dbReference type="GO" id="GO:0008745">
    <property type="term" value="F:N-acetylmuramoyl-L-alanine amidase activity"/>
    <property type="evidence" value="ECO:0007669"/>
    <property type="project" value="InterPro"/>
</dbReference>
<organism evidence="3 4">
    <name type="scientific">Nocardioides simplex</name>
    <name type="common">Arthrobacter simplex</name>
    <dbReference type="NCBI Taxonomy" id="2045"/>
    <lineage>
        <taxon>Bacteria</taxon>
        <taxon>Bacillati</taxon>
        <taxon>Actinomycetota</taxon>
        <taxon>Actinomycetes</taxon>
        <taxon>Propionibacteriales</taxon>
        <taxon>Nocardioidaceae</taxon>
        <taxon>Pimelobacter</taxon>
    </lineage>
</organism>
<dbReference type="AlphaFoldDB" id="A0A7J5DVH6"/>
<dbReference type="CDD" id="cd06583">
    <property type="entry name" value="PGRP"/>
    <property type="match status" value="1"/>
</dbReference>
<evidence type="ECO:0000313" key="4">
    <source>
        <dbReference type="Proteomes" id="UP000449906"/>
    </source>
</evidence>
<dbReference type="EMBL" id="WBVM01000002">
    <property type="protein sequence ID" value="KAB2809291.1"/>
    <property type="molecule type" value="Genomic_DNA"/>
</dbReference>
<dbReference type="PANTHER" id="PTHR11022:SF41">
    <property type="entry name" value="PEPTIDOGLYCAN-RECOGNITION PROTEIN LC-RELATED"/>
    <property type="match status" value="1"/>
</dbReference>
<feature type="domain" description="N-acetylmuramoyl-L-alanine amidase" evidence="2">
    <location>
        <begin position="41"/>
        <end position="171"/>
    </location>
</feature>
<evidence type="ECO:0000256" key="1">
    <source>
        <dbReference type="SAM" id="MobiDB-lite"/>
    </source>
</evidence>
<dbReference type="GO" id="GO:0009253">
    <property type="term" value="P:peptidoglycan catabolic process"/>
    <property type="evidence" value="ECO:0007669"/>
    <property type="project" value="InterPro"/>
</dbReference>
<dbReference type="Pfam" id="PF01510">
    <property type="entry name" value="Amidase_2"/>
    <property type="match status" value="1"/>
</dbReference>
<evidence type="ECO:0000313" key="3">
    <source>
        <dbReference type="EMBL" id="KAB2809291.1"/>
    </source>
</evidence>
<comment type="caution">
    <text evidence="3">The sequence shown here is derived from an EMBL/GenBank/DDBJ whole genome shotgun (WGS) entry which is preliminary data.</text>
</comment>
<dbReference type="Gene3D" id="3.40.80.10">
    <property type="entry name" value="Peptidoglycan recognition protein-like"/>
    <property type="match status" value="1"/>
</dbReference>
<sequence>MGSTMSKPKTPKKPTTTPRRFSRKDWRARDRRRHPGTLDRHQVEGIALHWPGMPHPLGTVTAVMNALRSWQRMHMDDNGWSDIAYQVAIDQQGNRYRLRGLKNRSAANGDTSLNLRYGAVLLVLAEGEKPSPAMIAEVRRVVARHRALFPRSRKIVPHSAIRPGGTDCPGDAVRKLIDGGVFAPVVLR</sequence>
<dbReference type="InterPro" id="IPR015510">
    <property type="entry name" value="PGRP"/>
</dbReference>
<dbReference type="Proteomes" id="UP000449906">
    <property type="component" value="Unassembled WGS sequence"/>
</dbReference>
<dbReference type="InterPro" id="IPR036505">
    <property type="entry name" value="Amidase/PGRP_sf"/>
</dbReference>
<dbReference type="SUPFAM" id="SSF55846">
    <property type="entry name" value="N-acetylmuramoyl-L-alanine amidase-like"/>
    <property type="match status" value="1"/>
</dbReference>
<protein>
    <submittedName>
        <fullName evidence="3">N-acetylmuramoyl-L-alanine amidase</fullName>
    </submittedName>
</protein>
<name>A0A7J5DVH6_NOCSI</name>
<feature type="region of interest" description="Disordered" evidence="1">
    <location>
        <begin position="1"/>
        <end position="39"/>
    </location>
</feature>
<dbReference type="InterPro" id="IPR002502">
    <property type="entry name" value="Amidase_domain"/>
</dbReference>
<evidence type="ECO:0000259" key="2">
    <source>
        <dbReference type="Pfam" id="PF01510"/>
    </source>
</evidence>
<proteinExistence type="predicted"/>
<accession>A0A7J5DVH6</accession>